<dbReference type="RefSeq" id="WP_052606949.1">
    <property type="nucleotide sequence ID" value="NZ_JXYS01000115.1"/>
</dbReference>
<proteinExistence type="predicted"/>
<evidence type="ECO:0000256" key="2">
    <source>
        <dbReference type="SAM" id="SignalP"/>
    </source>
</evidence>
<evidence type="ECO:0000313" key="4">
    <source>
        <dbReference type="Proteomes" id="UP000032360"/>
    </source>
</evidence>
<evidence type="ECO:0000256" key="1">
    <source>
        <dbReference type="SAM" id="MobiDB-lite"/>
    </source>
</evidence>
<dbReference type="EMBL" id="JXYS01000115">
    <property type="protein sequence ID" value="KJF15864.1"/>
    <property type="molecule type" value="Genomic_DNA"/>
</dbReference>
<dbReference type="Proteomes" id="UP000032360">
    <property type="component" value="Unassembled WGS sequence"/>
</dbReference>
<dbReference type="AlphaFoldDB" id="A0A0D8HDB1"/>
<gene>
    <name evidence="3" type="ORF">AXFE_32990</name>
</gene>
<organism evidence="3 4">
    <name type="scientific">Acidithrix ferrooxidans</name>
    <dbReference type="NCBI Taxonomy" id="1280514"/>
    <lineage>
        <taxon>Bacteria</taxon>
        <taxon>Bacillati</taxon>
        <taxon>Actinomycetota</taxon>
        <taxon>Acidimicrobiia</taxon>
        <taxon>Acidimicrobiales</taxon>
        <taxon>Acidimicrobiaceae</taxon>
        <taxon>Acidithrix</taxon>
    </lineage>
</organism>
<keyword evidence="2" id="KW-0732">Signal</keyword>
<accession>A0A0D8HDB1</accession>
<comment type="caution">
    <text evidence="3">The sequence shown here is derived from an EMBL/GenBank/DDBJ whole genome shotgun (WGS) entry which is preliminary data.</text>
</comment>
<protein>
    <recommendedName>
        <fullName evidence="5">Lipoprotein</fullName>
    </recommendedName>
</protein>
<evidence type="ECO:0000313" key="3">
    <source>
        <dbReference type="EMBL" id="KJF15864.1"/>
    </source>
</evidence>
<evidence type="ECO:0008006" key="5">
    <source>
        <dbReference type="Google" id="ProtNLM"/>
    </source>
</evidence>
<dbReference type="PROSITE" id="PS51257">
    <property type="entry name" value="PROKAR_LIPOPROTEIN"/>
    <property type="match status" value="1"/>
</dbReference>
<feature type="region of interest" description="Disordered" evidence="1">
    <location>
        <begin position="53"/>
        <end position="95"/>
    </location>
</feature>
<reference evidence="3 4" key="1">
    <citation type="submission" date="2015-01" db="EMBL/GenBank/DDBJ databases">
        <title>Draft genome of the acidophilic iron oxidizer Acidithrix ferrooxidans strain Py-F3.</title>
        <authorList>
            <person name="Poehlein A."/>
            <person name="Eisen S."/>
            <person name="Schloemann M."/>
            <person name="Johnson B.D."/>
            <person name="Daniel R."/>
            <person name="Muehling M."/>
        </authorList>
    </citation>
    <scope>NUCLEOTIDE SEQUENCE [LARGE SCALE GENOMIC DNA]</scope>
    <source>
        <strain evidence="3 4">Py-F3</strain>
    </source>
</reference>
<keyword evidence="4" id="KW-1185">Reference proteome</keyword>
<feature type="chain" id="PRO_5039639036" description="Lipoprotein" evidence="2">
    <location>
        <begin position="22"/>
        <end position="133"/>
    </location>
</feature>
<sequence length="133" mass="13424">MKKKPIRFLATFGVLTGCVLAGCGTSSAVLNPAGSAQAAKTTGVTTSIVTHNAIAQNSGNQPKPTTNPISLTNLSNRPQSLTPTSTLATNNTLAGTSQGTLQNNIQSIDAQLAKLNADITSANSDINNSGSGN</sequence>
<feature type="signal peptide" evidence="2">
    <location>
        <begin position="1"/>
        <end position="21"/>
    </location>
</feature>
<name>A0A0D8HDB1_9ACTN</name>